<keyword evidence="3" id="KW-0804">Transcription</keyword>
<dbReference type="Gene3D" id="1.10.260.40">
    <property type="entry name" value="lambda repressor-like DNA-binding domains"/>
    <property type="match status" value="1"/>
</dbReference>
<accession>A0ABS3UWG1</accession>
<protein>
    <submittedName>
        <fullName evidence="5">LacI family DNA-binding transcriptional regulator</fullName>
    </submittedName>
</protein>
<dbReference type="GO" id="GO:0003677">
    <property type="term" value="F:DNA binding"/>
    <property type="evidence" value="ECO:0007669"/>
    <property type="project" value="UniProtKB-KW"/>
</dbReference>
<reference evidence="5 6" key="1">
    <citation type="submission" date="2021-03" db="EMBL/GenBank/DDBJ databases">
        <title>Actinoplanes flavus sp. nov., a novel actinomycete isolated from Coconut Palm rhizosphere soil.</title>
        <authorList>
            <person name="Luo X."/>
        </authorList>
    </citation>
    <scope>NUCLEOTIDE SEQUENCE [LARGE SCALE GENOMIC DNA]</scope>
    <source>
        <strain evidence="5 6">NEAU-H7</strain>
    </source>
</reference>
<evidence type="ECO:0000313" key="5">
    <source>
        <dbReference type="EMBL" id="MBO3742940.1"/>
    </source>
</evidence>
<evidence type="ECO:0000313" key="6">
    <source>
        <dbReference type="Proteomes" id="UP000679690"/>
    </source>
</evidence>
<keyword evidence="6" id="KW-1185">Reference proteome</keyword>
<dbReference type="CDD" id="cd06267">
    <property type="entry name" value="PBP1_LacI_sugar_binding-like"/>
    <property type="match status" value="1"/>
</dbReference>
<dbReference type="SUPFAM" id="SSF47413">
    <property type="entry name" value="lambda repressor-like DNA-binding domains"/>
    <property type="match status" value="1"/>
</dbReference>
<comment type="caution">
    <text evidence="5">The sequence shown here is derived from an EMBL/GenBank/DDBJ whole genome shotgun (WGS) entry which is preliminary data.</text>
</comment>
<name>A0ABS3UWG1_9ACTN</name>
<keyword evidence="1" id="KW-0805">Transcription regulation</keyword>
<evidence type="ECO:0000256" key="2">
    <source>
        <dbReference type="ARBA" id="ARBA00023125"/>
    </source>
</evidence>
<gene>
    <name evidence="5" type="ORF">J5X75_36085</name>
</gene>
<evidence type="ECO:0000256" key="1">
    <source>
        <dbReference type="ARBA" id="ARBA00023015"/>
    </source>
</evidence>
<dbReference type="InterPro" id="IPR028082">
    <property type="entry name" value="Peripla_BP_I"/>
</dbReference>
<dbReference type="SUPFAM" id="SSF53822">
    <property type="entry name" value="Periplasmic binding protein-like I"/>
    <property type="match status" value="1"/>
</dbReference>
<dbReference type="PANTHER" id="PTHR30146:SF109">
    <property type="entry name" value="HTH-TYPE TRANSCRIPTIONAL REGULATOR GALS"/>
    <property type="match status" value="1"/>
</dbReference>
<dbReference type="PROSITE" id="PS00356">
    <property type="entry name" value="HTH_LACI_1"/>
    <property type="match status" value="1"/>
</dbReference>
<dbReference type="InterPro" id="IPR000843">
    <property type="entry name" value="HTH_LacI"/>
</dbReference>
<dbReference type="PRINTS" id="PR00036">
    <property type="entry name" value="HTHLACI"/>
</dbReference>
<proteinExistence type="predicted"/>
<feature type="domain" description="HTH lacI-type" evidence="4">
    <location>
        <begin position="53"/>
        <end position="107"/>
    </location>
</feature>
<dbReference type="SMART" id="SM00354">
    <property type="entry name" value="HTH_LACI"/>
    <property type="match status" value="1"/>
</dbReference>
<dbReference type="Proteomes" id="UP000679690">
    <property type="component" value="Unassembled WGS sequence"/>
</dbReference>
<sequence>MSIDPPSSIPLPFTLTVTGHIGTHIPWTVDAGYDAVTVKDDSRGVSPQTSRRVTLRDVARIAGVSHQTVSRAINGKGEIDPETRRRVLDVVQRLRYRPSRHARGLVRPDTTTIGLIVADVVNPFFPELIAGVISAAEQRGWKVLISTTQDDPGREPELLRSLAGQVDALIGYLFQEEDVIAEAVEGLPLVVINRPARHPAFSAVEVDVRAGVEAAVDHLIARGHRRIGMIDCPAASDPDRRDVLLAAAAAHGARLAADAIVQVEQSQAGGEAGLARLREIRPDITAVMAFNDMVAMGAHRTARRLGLAMPGDIALIGFDGLSFGELLDPPLTTVGIDKRGMGELAVAQAERLLAGDTPPTVVAPTRLLIRGSA</sequence>
<dbReference type="Gene3D" id="3.40.50.2300">
    <property type="match status" value="2"/>
</dbReference>
<dbReference type="InterPro" id="IPR046335">
    <property type="entry name" value="LacI/GalR-like_sensor"/>
</dbReference>
<organism evidence="5 6">
    <name type="scientific">Actinoplanes flavus</name>
    <dbReference type="NCBI Taxonomy" id="2820290"/>
    <lineage>
        <taxon>Bacteria</taxon>
        <taxon>Bacillati</taxon>
        <taxon>Actinomycetota</taxon>
        <taxon>Actinomycetes</taxon>
        <taxon>Micromonosporales</taxon>
        <taxon>Micromonosporaceae</taxon>
        <taxon>Actinoplanes</taxon>
    </lineage>
</organism>
<evidence type="ECO:0000259" key="4">
    <source>
        <dbReference type="PROSITE" id="PS50932"/>
    </source>
</evidence>
<dbReference type="CDD" id="cd01392">
    <property type="entry name" value="HTH_LacI"/>
    <property type="match status" value="1"/>
</dbReference>
<dbReference type="EMBL" id="JAGFNS010000033">
    <property type="protein sequence ID" value="MBO3742940.1"/>
    <property type="molecule type" value="Genomic_DNA"/>
</dbReference>
<keyword evidence="2 5" id="KW-0238">DNA-binding</keyword>
<dbReference type="InterPro" id="IPR010982">
    <property type="entry name" value="Lambda_DNA-bd_dom_sf"/>
</dbReference>
<evidence type="ECO:0000256" key="3">
    <source>
        <dbReference type="ARBA" id="ARBA00023163"/>
    </source>
</evidence>
<dbReference type="PANTHER" id="PTHR30146">
    <property type="entry name" value="LACI-RELATED TRANSCRIPTIONAL REPRESSOR"/>
    <property type="match status" value="1"/>
</dbReference>
<dbReference type="PROSITE" id="PS50932">
    <property type="entry name" value="HTH_LACI_2"/>
    <property type="match status" value="1"/>
</dbReference>
<dbReference type="Pfam" id="PF13377">
    <property type="entry name" value="Peripla_BP_3"/>
    <property type="match status" value="1"/>
</dbReference>
<dbReference type="Pfam" id="PF00356">
    <property type="entry name" value="LacI"/>
    <property type="match status" value="1"/>
</dbReference>